<reference evidence="1 2" key="1">
    <citation type="submission" date="2015-09" db="EMBL/GenBank/DDBJ databases">
        <title>Atta colombica WGS genome.</title>
        <authorList>
            <person name="Nygaard S."/>
            <person name="Hu H."/>
            <person name="Boomsma J."/>
            <person name="Zhang G."/>
        </authorList>
    </citation>
    <scope>NUCLEOTIDE SEQUENCE [LARGE SCALE GENOMIC DNA]</scope>
    <source>
        <strain evidence="1">Treedump-2</strain>
        <tissue evidence="1">Whole body</tissue>
    </source>
</reference>
<gene>
    <name evidence="1" type="ORF">ALC53_10918</name>
</gene>
<evidence type="ECO:0000313" key="2">
    <source>
        <dbReference type="Proteomes" id="UP000078540"/>
    </source>
</evidence>
<evidence type="ECO:0000313" key="1">
    <source>
        <dbReference type="EMBL" id="KYM78647.1"/>
    </source>
</evidence>
<sequence length="127" mass="15296">MSRNFLIKSEKNCVSWLSAGYHELHWEDKLISYSLPYELKPRDVERRFFTCEQLIPHVAKVVKIYLETLKASHWFTSFAEIENWLQNWIVSKDESFFRNGIRKLPEMGKSSKQQWTLIDLFIHFVLK</sequence>
<protein>
    <recommendedName>
        <fullName evidence="3">Mariner Mos1 transposase</fullName>
    </recommendedName>
</protein>
<proteinExistence type="predicted"/>
<keyword evidence="2" id="KW-1185">Reference proteome</keyword>
<accession>A0A151I067</accession>
<dbReference type="EMBL" id="KQ976647">
    <property type="protein sequence ID" value="KYM78647.1"/>
    <property type="molecule type" value="Genomic_DNA"/>
</dbReference>
<organism evidence="1 2">
    <name type="scientific">Atta colombica</name>
    <dbReference type="NCBI Taxonomy" id="520822"/>
    <lineage>
        <taxon>Eukaryota</taxon>
        <taxon>Metazoa</taxon>
        <taxon>Ecdysozoa</taxon>
        <taxon>Arthropoda</taxon>
        <taxon>Hexapoda</taxon>
        <taxon>Insecta</taxon>
        <taxon>Pterygota</taxon>
        <taxon>Neoptera</taxon>
        <taxon>Endopterygota</taxon>
        <taxon>Hymenoptera</taxon>
        <taxon>Apocrita</taxon>
        <taxon>Aculeata</taxon>
        <taxon>Formicoidea</taxon>
        <taxon>Formicidae</taxon>
        <taxon>Myrmicinae</taxon>
        <taxon>Atta</taxon>
    </lineage>
</organism>
<name>A0A151I067_9HYME</name>
<dbReference type="Proteomes" id="UP000078540">
    <property type="component" value="Unassembled WGS sequence"/>
</dbReference>
<evidence type="ECO:0008006" key="3">
    <source>
        <dbReference type="Google" id="ProtNLM"/>
    </source>
</evidence>
<dbReference type="AlphaFoldDB" id="A0A151I067"/>